<dbReference type="InterPro" id="IPR009486">
    <property type="entry name" value="Pur_nuclsid_perm"/>
</dbReference>
<keyword evidence="1" id="KW-0813">Transport</keyword>
<dbReference type="GO" id="GO:0003824">
    <property type="term" value="F:catalytic activity"/>
    <property type="evidence" value="ECO:0007669"/>
    <property type="project" value="InterPro"/>
</dbReference>
<accession>A0AAW0A6W0</accession>
<dbReference type="Pfam" id="PF06516">
    <property type="entry name" value="NUP"/>
    <property type="match status" value="1"/>
</dbReference>
<comment type="similarity">
    <text evidence="1">Belongs to the NUP family.</text>
</comment>
<dbReference type="InterPro" id="IPR035994">
    <property type="entry name" value="Nucleoside_phosphorylase_sf"/>
</dbReference>
<feature type="signal peptide" evidence="2">
    <location>
        <begin position="1"/>
        <end position="20"/>
    </location>
</feature>
<dbReference type="PANTHER" id="PTHR38643">
    <property type="entry name" value="PURINE NUCLEOSIDE PERMEASE C285.05-RELATED"/>
    <property type="match status" value="1"/>
</dbReference>
<feature type="chain" id="PRO_5043844231" evidence="2">
    <location>
        <begin position="21"/>
        <end position="373"/>
    </location>
</feature>
<evidence type="ECO:0000256" key="2">
    <source>
        <dbReference type="SAM" id="SignalP"/>
    </source>
</evidence>
<gene>
    <name evidence="3" type="ORF">R3P38DRAFT_2796074</name>
</gene>
<comment type="caution">
    <text evidence="3">The sequence shown here is derived from an EMBL/GenBank/DDBJ whole genome shotgun (WGS) entry which is preliminary data.</text>
</comment>
<proteinExistence type="inferred from homology"/>
<dbReference type="PANTHER" id="PTHR38643:SF1">
    <property type="entry name" value="PURINE NUCLEOSIDE PERMEASE C285.05-RELATED"/>
    <property type="match status" value="1"/>
</dbReference>
<dbReference type="PIRSF" id="PIRSF013171">
    <property type="entry name" value="Pur_nuclsid_perm"/>
    <property type="match status" value="1"/>
</dbReference>
<dbReference type="Gene3D" id="3.40.50.1580">
    <property type="entry name" value="Nucleoside phosphorylase domain"/>
    <property type="match status" value="1"/>
</dbReference>
<dbReference type="AlphaFoldDB" id="A0AAW0A6W0"/>
<evidence type="ECO:0000313" key="4">
    <source>
        <dbReference type="Proteomes" id="UP001362999"/>
    </source>
</evidence>
<comment type="function">
    <text evidence="1">Nucleoside permease that transports adenosine and guanosine.</text>
</comment>
<evidence type="ECO:0000256" key="1">
    <source>
        <dbReference type="PIRNR" id="PIRNR013171"/>
    </source>
</evidence>
<keyword evidence="4" id="KW-1185">Reference proteome</keyword>
<keyword evidence="2" id="KW-0732">Signal</keyword>
<dbReference type="EMBL" id="JAWWNJ010000083">
    <property type="protein sequence ID" value="KAK7001556.1"/>
    <property type="molecule type" value="Genomic_DNA"/>
</dbReference>
<name>A0AAW0A6W0_9AGAR</name>
<evidence type="ECO:0000313" key="3">
    <source>
        <dbReference type="EMBL" id="KAK7001556.1"/>
    </source>
</evidence>
<dbReference type="GO" id="GO:0055085">
    <property type="term" value="P:transmembrane transport"/>
    <property type="evidence" value="ECO:0007669"/>
    <property type="project" value="InterPro"/>
</dbReference>
<dbReference type="GO" id="GO:0005783">
    <property type="term" value="C:endoplasmic reticulum"/>
    <property type="evidence" value="ECO:0007669"/>
    <property type="project" value="TreeGrafter"/>
</dbReference>
<organism evidence="3 4">
    <name type="scientific">Favolaschia claudopus</name>
    <dbReference type="NCBI Taxonomy" id="2862362"/>
    <lineage>
        <taxon>Eukaryota</taxon>
        <taxon>Fungi</taxon>
        <taxon>Dikarya</taxon>
        <taxon>Basidiomycota</taxon>
        <taxon>Agaricomycotina</taxon>
        <taxon>Agaricomycetes</taxon>
        <taxon>Agaricomycetidae</taxon>
        <taxon>Agaricales</taxon>
        <taxon>Marasmiineae</taxon>
        <taxon>Mycenaceae</taxon>
        <taxon>Favolaschia</taxon>
    </lineage>
</organism>
<protein>
    <submittedName>
        <fullName evidence="3">Purine nucleoside</fullName>
    </submittedName>
</protein>
<reference evidence="3 4" key="1">
    <citation type="journal article" date="2024" name="J Genomics">
        <title>Draft genome sequencing and assembly of Favolaschia claudopus CIRM-BRFM 2984 isolated from oak limbs.</title>
        <authorList>
            <person name="Navarro D."/>
            <person name="Drula E."/>
            <person name="Chaduli D."/>
            <person name="Cazenave R."/>
            <person name="Ahrendt S."/>
            <person name="Wang J."/>
            <person name="Lipzen A."/>
            <person name="Daum C."/>
            <person name="Barry K."/>
            <person name="Grigoriev I.V."/>
            <person name="Favel A."/>
            <person name="Rosso M.N."/>
            <person name="Martin F."/>
        </authorList>
    </citation>
    <scope>NUCLEOTIDE SEQUENCE [LARGE SCALE GENOMIC DNA]</scope>
    <source>
        <strain evidence="3 4">CIRM-BRFM 2984</strain>
    </source>
</reference>
<sequence length="373" mass="39674">MFAWRSLLLASMFLCSESLAIAPKVLIVNMFTDEASAWFNIPEFNILAKNVTVPGLSPLFPQVHCTKDGSICQLITGEGEVNAAASVSTLVHSPLFNLRTTYFLIAGIAGVNPKVTTIGSVTFARFAVHVGLQFEIDAREIPKNFSTGFFPQGTTAPGQFPTILYGSEVFEVNDNLRQVAYQLAKTAESQLNDTADCVAARKPYAAVHNFTAAGNTPSVVLCDTATSDTFWSGSRIGEAFEGTTGVFTNETGTYCTTQQEDSATLNALLRGALAGRVDFSRIIVMRSASDFDRPPPTEDALTSLLGPAPGFPTSLLNLHIAGVKVVEGIVSQWKETFECGVKATNYVGDIFGSLGGIPDFGPGSLFGGKGAKV</sequence>
<dbReference type="GO" id="GO:0009116">
    <property type="term" value="P:nucleoside metabolic process"/>
    <property type="evidence" value="ECO:0007669"/>
    <property type="project" value="InterPro"/>
</dbReference>
<dbReference type="Proteomes" id="UP001362999">
    <property type="component" value="Unassembled WGS sequence"/>
</dbReference>